<sequence>MVGVTPAEHLSVPVYPFVVWIMAAFDPVLIGVSAYLGWKADQFGKLFIAAIAGLAVSVLFSWAVTAIGIPWPAPISHDGPTFFPVRIVAAFLWALAGYGARRVIKRRS</sequence>
<feature type="transmembrane region" description="Helical" evidence="1">
    <location>
        <begin position="81"/>
        <end position="100"/>
    </location>
</feature>
<feature type="transmembrane region" description="Helical" evidence="1">
    <location>
        <begin position="17"/>
        <end position="37"/>
    </location>
</feature>
<evidence type="ECO:0000313" key="2">
    <source>
        <dbReference type="EMBL" id="GLS42537.1"/>
    </source>
</evidence>
<evidence type="ECO:0000256" key="1">
    <source>
        <dbReference type="SAM" id="Phobius"/>
    </source>
</evidence>
<keyword evidence="1" id="KW-1133">Transmembrane helix</keyword>
<feature type="transmembrane region" description="Helical" evidence="1">
    <location>
        <begin position="46"/>
        <end position="69"/>
    </location>
</feature>
<accession>A0ABQ6CWS8</accession>
<dbReference type="EMBL" id="BSPG01000001">
    <property type="protein sequence ID" value="GLS42537.1"/>
    <property type="molecule type" value="Genomic_DNA"/>
</dbReference>
<proteinExistence type="predicted"/>
<name>A0ABQ6CWS8_9HYPH</name>
<keyword evidence="1" id="KW-0472">Membrane</keyword>
<keyword evidence="3" id="KW-1185">Reference proteome</keyword>
<gene>
    <name evidence="2" type="ORF">GCM10007884_05220</name>
</gene>
<protein>
    <submittedName>
        <fullName evidence="2">Uncharacterized protein</fullName>
    </submittedName>
</protein>
<evidence type="ECO:0000313" key="3">
    <source>
        <dbReference type="Proteomes" id="UP001156881"/>
    </source>
</evidence>
<keyword evidence="1" id="KW-0812">Transmembrane</keyword>
<reference evidence="3" key="1">
    <citation type="journal article" date="2019" name="Int. J. Syst. Evol. Microbiol.">
        <title>The Global Catalogue of Microorganisms (GCM) 10K type strain sequencing project: providing services to taxonomists for standard genome sequencing and annotation.</title>
        <authorList>
            <consortium name="The Broad Institute Genomics Platform"/>
            <consortium name="The Broad Institute Genome Sequencing Center for Infectious Disease"/>
            <person name="Wu L."/>
            <person name="Ma J."/>
        </authorList>
    </citation>
    <scope>NUCLEOTIDE SEQUENCE [LARGE SCALE GENOMIC DNA]</scope>
    <source>
        <strain evidence="3">NBRC 107710</strain>
    </source>
</reference>
<dbReference type="Proteomes" id="UP001156881">
    <property type="component" value="Unassembled WGS sequence"/>
</dbReference>
<organism evidence="2 3">
    <name type="scientific">Methylobacterium brachythecii</name>
    <dbReference type="NCBI Taxonomy" id="1176177"/>
    <lineage>
        <taxon>Bacteria</taxon>
        <taxon>Pseudomonadati</taxon>
        <taxon>Pseudomonadota</taxon>
        <taxon>Alphaproteobacteria</taxon>
        <taxon>Hyphomicrobiales</taxon>
        <taxon>Methylobacteriaceae</taxon>
        <taxon>Methylobacterium</taxon>
    </lineage>
</organism>
<comment type="caution">
    <text evidence="2">The sequence shown here is derived from an EMBL/GenBank/DDBJ whole genome shotgun (WGS) entry which is preliminary data.</text>
</comment>